<evidence type="ECO:0000313" key="2">
    <source>
        <dbReference type="Proteomes" id="UP000004116"/>
    </source>
</evidence>
<comment type="caution">
    <text evidence="1">The sequence shown here is derived from an EMBL/GenBank/DDBJ whole genome shotgun (WGS) entry which is preliminary data.</text>
</comment>
<reference evidence="1 2" key="1">
    <citation type="journal article" date="2012" name="Genome Res.">
        <title>Genomic basis of endosymbiont-conferred protection against an insect parasitoid.</title>
        <authorList>
            <person name="Hansen A.K."/>
            <person name="Vorburger C."/>
            <person name="Moran N.A."/>
        </authorList>
    </citation>
    <scope>NUCLEOTIDE SEQUENCE [LARGE SCALE GENOMIC DNA]</scope>
    <source>
        <strain evidence="2">R5.15</strain>
    </source>
</reference>
<dbReference type="GO" id="GO:0046325">
    <property type="term" value="P:negative regulation of D-glucose import"/>
    <property type="evidence" value="ECO:0007669"/>
    <property type="project" value="InterPro"/>
</dbReference>
<dbReference type="RefSeq" id="WP_006706687.1">
    <property type="nucleotide sequence ID" value="NZ_AGCA01000256.1"/>
</dbReference>
<dbReference type="EMBL" id="AGCA01000256">
    <property type="protein sequence ID" value="EGY29038.1"/>
    <property type="molecule type" value="Genomic_DNA"/>
</dbReference>
<gene>
    <name evidence="1" type="ORF">Rin_00010110</name>
</gene>
<dbReference type="InterPro" id="IPR031767">
    <property type="entry name" value="SgrT"/>
</dbReference>
<dbReference type="OrthoDB" id="6488438at2"/>
<evidence type="ECO:0008006" key="3">
    <source>
        <dbReference type="Google" id="ProtNLM"/>
    </source>
</evidence>
<dbReference type="Pfam" id="PF15894">
    <property type="entry name" value="SgrT"/>
    <property type="match status" value="1"/>
</dbReference>
<sequence>MKAYLSRPFYKNYFYANRQVDWLPWVSTDWRLKTLAQLIQWDALQK</sequence>
<protein>
    <recommendedName>
        <fullName evidence="3">Inhibitor of glucose uptake transporter SgrT</fullName>
    </recommendedName>
</protein>
<organism evidence="1 2">
    <name type="scientific">Candidatus Regiella insecticola 5.15</name>
    <dbReference type="NCBI Taxonomy" id="1005043"/>
    <lineage>
        <taxon>Bacteria</taxon>
        <taxon>Pseudomonadati</taxon>
        <taxon>Pseudomonadota</taxon>
        <taxon>Gammaproteobacteria</taxon>
        <taxon>Enterobacterales</taxon>
        <taxon>Enterobacteriaceae</taxon>
        <taxon>aphid secondary symbionts</taxon>
        <taxon>Candidatus Regiella</taxon>
    </lineage>
</organism>
<keyword evidence="2" id="KW-1185">Reference proteome</keyword>
<proteinExistence type="predicted"/>
<name>G2GYZ8_9ENTR</name>
<dbReference type="AlphaFoldDB" id="G2GYZ8"/>
<evidence type="ECO:0000313" key="1">
    <source>
        <dbReference type="EMBL" id="EGY29038.1"/>
    </source>
</evidence>
<accession>G2GYZ8</accession>
<dbReference type="Proteomes" id="UP000004116">
    <property type="component" value="Unassembled WGS sequence"/>
</dbReference>